<gene>
    <name evidence="3" type="ORF">BN946_scf184765.g2</name>
</gene>
<protein>
    <recommendedName>
        <fullName evidence="5">Reverse transcriptase domain-containing protein</fullName>
    </recommendedName>
</protein>
<dbReference type="Pfam" id="PF00078">
    <property type="entry name" value="RVT_1"/>
    <property type="match status" value="1"/>
</dbReference>
<feature type="domain" description="RNase H type-1" evidence="2">
    <location>
        <begin position="733"/>
        <end position="872"/>
    </location>
</feature>
<dbReference type="AlphaFoldDB" id="A0A060SS58"/>
<dbReference type="Gene3D" id="3.30.420.10">
    <property type="entry name" value="Ribonuclease H-like superfamily/Ribonuclease H"/>
    <property type="match status" value="1"/>
</dbReference>
<dbReference type="OrthoDB" id="2804491at2759"/>
<comment type="caution">
    <text evidence="3">The sequence shown here is derived from an EMBL/GenBank/DDBJ whole genome shotgun (WGS) entry which is preliminary data.</text>
</comment>
<evidence type="ECO:0008006" key="5">
    <source>
        <dbReference type="Google" id="ProtNLM"/>
    </source>
</evidence>
<dbReference type="InterPro" id="IPR012337">
    <property type="entry name" value="RNaseH-like_sf"/>
</dbReference>
<sequence>MGEPTHFPHRDNFHATVIDLVWVPDDRDPGLYQIRVAPEERGLSDHAVIHAHIPAGEWSYRGAPSIAPKSEAEEHFIAAILASIRTSFPALPPLEVEEDIQCARPELVPAARAAVDAARNKLKSTIRKRRRQHMDEWIRCVAEQQPRIWDLMSWVGPRALPMYRSLVHDGQPLQSLPDLWQALDHTFHAAATRAVDRTILDSLRPREPRQCHSISKAEIRDALKRVATASTPGWDQLLLAAESDFLDLLRHLYNGILRLGIWPTQFKHAVSVVIPKPYKDDYTRVKSYRPIVLLSTLGKLFEKVLSERLHYECQRYGILHPNQFGDTKAHSTIDTATALVTHVRAGWHKGLVTSCLAFDVAQFFPSMNHDLLSTSPWFELPAVGAGQGSALSPILTNIYISPAIHCLCPVGPNPSISSLQFYVDDGLWIVTSPSVEMNCQVLTTQYQHTTVELARLGLFTETEKNGLMHFICTHLARTQQPLALRLHDGTEIQPSQIWRYLGFRLDPCLTFKAHISFFAERAFTTVHAMLMLGNSIRGLSPKQKRTLYISCVLPLLTYGAQVWYRSKGVKTLMEPLLAAQNRALQWITGAFRTTPIGAMLAFAGIMPLQVHCKKLQDRYFLRIFTLPRSHPLRAAFPHIFKRSRYSPYVRFTMDKVPPMPSIPLSEALPRKHPLITEKFDPLDPKCEPGQRLCDLFEDRITTFLEHPKKRNDEALKHWIREDLRPRIDNAHANDDALVFFTDGSAVYSDHDRHLGGAAGYRAYHSGHLLRARAVYTGYTLSYDCELMALSMAFGFAYLKSYHTVHVFSDCEGALTSIFDTSTGRPAARNACRILRDWFECDNRNRLVLHYCPSHSGVDENEAVDADSYLYIRSLTTTNAIYEWKELADKNPSAYWGRFHYRHAAFRTLRHTGQYPLRRLGTGPQLTARYIRCITAHAPTGHYRDRFQRRHNEMTMCYCGCPSYHTREHVLFECDKYTRKYRYSSIEDLLQSLDPFYDIEQFLRDNPTAFTFEDAPSA</sequence>
<dbReference type="HOGENOM" id="CLU_296679_0_0_1"/>
<keyword evidence="4" id="KW-1185">Reference proteome</keyword>
<dbReference type="InterPro" id="IPR000477">
    <property type="entry name" value="RT_dom"/>
</dbReference>
<reference evidence="3" key="1">
    <citation type="submission" date="2014-01" db="EMBL/GenBank/DDBJ databases">
        <title>The genome of the white-rot fungus Pycnoporus cinnabarinus: a basidiomycete model with a versatile arsenal for lignocellulosic biomass breakdown.</title>
        <authorList>
            <person name="Levasseur A."/>
            <person name="Lomascolo A."/>
            <person name="Ruiz-Duenas F.J."/>
            <person name="Uzan E."/>
            <person name="Piumi F."/>
            <person name="Kues U."/>
            <person name="Ram A.F.J."/>
            <person name="Murat C."/>
            <person name="Haon M."/>
            <person name="Benoit I."/>
            <person name="Arfi Y."/>
            <person name="Chevret D."/>
            <person name="Drula E."/>
            <person name="Kwon M.J."/>
            <person name="Gouret P."/>
            <person name="Lesage-Meessen L."/>
            <person name="Lombard V."/>
            <person name="Mariette J."/>
            <person name="Noirot C."/>
            <person name="Park J."/>
            <person name="Patyshakuliyeva A."/>
            <person name="Wieneger R.A.B."/>
            <person name="Wosten H.A.B."/>
            <person name="Martin F."/>
            <person name="Coutinho P.M."/>
            <person name="de Vries R."/>
            <person name="Martinez A.T."/>
            <person name="Klopp C."/>
            <person name="Pontarotti P."/>
            <person name="Henrissat B."/>
            <person name="Record E."/>
        </authorList>
    </citation>
    <scope>NUCLEOTIDE SEQUENCE [LARGE SCALE GENOMIC DNA]</scope>
    <source>
        <strain evidence="3">BRFM137</strain>
    </source>
</reference>
<dbReference type="STRING" id="5643.A0A060SS58"/>
<evidence type="ECO:0000313" key="3">
    <source>
        <dbReference type="EMBL" id="CDO75059.1"/>
    </source>
</evidence>
<dbReference type="OMA" id="DNAHAND"/>
<dbReference type="SUPFAM" id="SSF53098">
    <property type="entry name" value="Ribonuclease H-like"/>
    <property type="match status" value="1"/>
</dbReference>
<dbReference type="EMBL" id="CCBP010000236">
    <property type="protein sequence ID" value="CDO75059.1"/>
    <property type="molecule type" value="Genomic_DNA"/>
</dbReference>
<evidence type="ECO:0000259" key="1">
    <source>
        <dbReference type="PROSITE" id="PS50878"/>
    </source>
</evidence>
<dbReference type="InterPro" id="IPR043502">
    <property type="entry name" value="DNA/RNA_pol_sf"/>
</dbReference>
<dbReference type="PROSITE" id="PS50878">
    <property type="entry name" value="RT_POL"/>
    <property type="match status" value="1"/>
</dbReference>
<dbReference type="Pfam" id="PF00075">
    <property type="entry name" value="RNase_H"/>
    <property type="match status" value="1"/>
</dbReference>
<dbReference type="InterPro" id="IPR002156">
    <property type="entry name" value="RNaseH_domain"/>
</dbReference>
<dbReference type="GO" id="GO:0004523">
    <property type="term" value="F:RNA-DNA hybrid ribonuclease activity"/>
    <property type="evidence" value="ECO:0007669"/>
    <property type="project" value="InterPro"/>
</dbReference>
<dbReference type="CDD" id="cd01650">
    <property type="entry name" value="RT_nLTR_like"/>
    <property type="match status" value="1"/>
</dbReference>
<dbReference type="PROSITE" id="PS50879">
    <property type="entry name" value="RNASE_H_1"/>
    <property type="match status" value="1"/>
</dbReference>
<dbReference type="InterPro" id="IPR036397">
    <property type="entry name" value="RNaseH_sf"/>
</dbReference>
<organism evidence="3 4">
    <name type="scientific">Pycnoporus cinnabarinus</name>
    <name type="common">Cinnabar-red polypore</name>
    <name type="synonym">Trametes cinnabarina</name>
    <dbReference type="NCBI Taxonomy" id="5643"/>
    <lineage>
        <taxon>Eukaryota</taxon>
        <taxon>Fungi</taxon>
        <taxon>Dikarya</taxon>
        <taxon>Basidiomycota</taxon>
        <taxon>Agaricomycotina</taxon>
        <taxon>Agaricomycetes</taxon>
        <taxon>Polyporales</taxon>
        <taxon>Polyporaceae</taxon>
        <taxon>Trametes</taxon>
    </lineage>
</organism>
<evidence type="ECO:0000259" key="2">
    <source>
        <dbReference type="PROSITE" id="PS50879"/>
    </source>
</evidence>
<accession>A0A060SS58</accession>
<feature type="domain" description="Reverse transcriptase" evidence="1">
    <location>
        <begin position="255"/>
        <end position="505"/>
    </location>
</feature>
<evidence type="ECO:0000313" key="4">
    <source>
        <dbReference type="Proteomes" id="UP000029665"/>
    </source>
</evidence>
<dbReference type="SUPFAM" id="SSF56672">
    <property type="entry name" value="DNA/RNA polymerases"/>
    <property type="match status" value="1"/>
</dbReference>
<dbReference type="CDD" id="cd09276">
    <property type="entry name" value="Rnase_HI_RT_non_LTR"/>
    <property type="match status" value="1"/>
</dbReference>
<dbReference type="GO" id="GO:0003676">
    <property type="term" value="F:nucleic acid binding"/>
    <property type="evidence" value="ECO:0007669"/>
    <property type="project" value="InterPro"/>
</dbReference>
<dbReference type="PANTHER" id="PTHR33481">
    <property type="entry name" value="REVERSE TRANSCRIPTASE"/>
    <property type="match status" value="1"/>
</dbReference>
<dbReference type="PANTHER" id="PTHR33481:SF1">
    <property type="entry name" value="ENDONUCLEASE_EXONUCLEASE_PHOSPHATASE DOMAIN-CONTAINING PROTEIN-RELATED"/>
    <property type="match status" value="1"/>
</dbReference>
<proteinExistence type="predicted"/>
<dbReference type="Proteomes" id="UP000029665">
    <property type="component" value="Unassembled WGS sequence"/>
</dbReference>
<name>A0A060SS58_PYCCI</name>